<dbReference type="EMBL" id="CAJFCW020000001">
    <property type="protein sequence ID" value="CAG9082121.1"/>
    <property type="molecule type" value="Genomic_DNA"/>
</dbReference>
<evidence type="ECO:0000256" key="2">
    <source>
        <dbReference type="SAM" id="MobiDB-lite"/>
    </source>
</evidence>
<feature type="region of interest" description="Disordered" evidence="2">
    <location>
        <begin position="62"/>
        <end position="96"/>
    </location>
</feature>
<accession>A0A811JTC1</accession>
<keyword evidence="4" id="KW-1185">Reference proteome</keyword>
<evidence type="ECO:0000313" key="4">
    <source>
        <dbReference type="Proteomes" id="UP000614601"/>
    </source>
</evidence>
<dbReference type="EMBL" id="CAJFDH010000001">
    <property type="protein sequence ID" value="CAD5206524.1"/>
    <property type="molecule type" value="Genomic_DNA"/>
</dbReference>
<comment type="similarity">
    <text evidence="1">Belongs to the CFAP97 family.</text>
</comment>
<protein>
    <submittedName>
        <fullName evidence="3">Uncharacterized protein</fullName>
    </submittedName>
</protein>
<dbReference type="AlphaFoldDB" id="A0A811JTC1"/>
<evidence type="ECO:0000256" key="1">
    <source>
        <dbReference type="ARBA" id="ARBA00008315"/>
    </source>
</evidence>
<gene>
    <name evidence="3" type="ORF">BOKJ2_LOCUS1208</name>
</gene>
<sequence length="96" mass="11044">MRAYIQHRQRVMDIGPRVDARRSQSVTHSNFNSFKTLEEARRIQLENARLLNKIIRISRRKTEFGFTTKRSSSGASSRQTSSSNSSMSTSTYSSNR</sequence>
<comment type="caution">
    <text evidence="3">The sequence shown here is derived from an EMBL/GenBank/DDBJ whole genome shotgun (WGS) entry which is preliminary data.</text>
</comment>
<organism evidence="3 4">
    <name type="scientific">Bursaphelenchus okinawaensis</name>
    <dbReference type="NCBI Taxonomy" id="465554"/>
    <lineage>
        <taxon>Eukaryota</taxon>
        <taxon>Metazoa</taxon>
        <taxon>Ecdysozoa</taxon>
        <taxon>Nematoda</taxon>
        <taxon>Chromadorea</taxon>
        <taxon>Rhabditida</taxon>
        <taxon>Tylenchina</taxon>
        <taxon>Tylenchomorpha</taxon>
        <taxon>Aphelenchoidea</taxon>
        <taxon>Aphelenchoididae</taxon>
        <taxon>Bursaphelenchus</taxon>
    </lineage>
</organism>
<reference evidence="3" key="1">
    <citation type="submission" date="2020-09" db="EMBL/GenBank/DDBJ databases">
        <authorList>
            <person name="Kikuchi T."/>
        </authorList>
    </citation>
    <scope>NUCLEOTIDE SEQUENCE</scope>
    <source>
        <strain evidence="3">SH1</strain>
    </source>
</reference>
<dbReference type="Proteomes" id="UP000783686">
    <property type="component" value="Unassembled WGS sequence"/>
</dbReference>
<dbReference type="OrthoDB" id="5824783at2759"/>
<dbReference type="Proteomes" id="UP000614601">
    <property type="component" value="Unassembled WGS sequence"/>
</dbReference>
<name>A0A811JTC1_9BILA</name>
<evidence type="ECO:0000313" key="3">
    <source>
        <dbReference type="EMBL" id="CAD5206524.1"/>
    </source>
</evidence>
<dbReference type="InterPro" id="IPR029488">
    <property type="entry name" value="Hmw/CFAP97"/>
</dbReference>
<feature type="compositionally biased region" description="Low complexity" evidence="2">
    <location>
        <begin position="67"/>
        <end position="96"/>
    </location>
</feature>
<dbReference type="Pfam" id="PF13879">
    <property type="entry name" value="Hmw_CFAP97"/>
    <property type="match status" value="1"/>
</dbReference>
<proteinExistence type="inferred from homology"/>